<comment type="caution">
    <text evidence="3">The sequence shown here is derived from an EMBL/GenBank/DDBJ whole genome shotgun (WGS) entry which is preliminary data.</text>
</comment>
<evidence type="ECO:0000313" key="3">
    <source>
        <dbReference type="EMBL" id="GIG54548.1"/>
    </source>
</evidence>
<dbReference type="AlphaFoldDB" id="A0A919Q4V8"/>
<evidence type="ECO:0000256" key="1">
    <source>
        <dbReference type="SAM" id="MobiDB-lite"/>
    </source>
</evidence>
<dbReference type="EMBL" id="BONR01000002">
    <property type="protein sequence ID" value="GIG54548.1"/>
    <property type="molecule type" value="Genomic_DNA"/>
</dbReference>
<dbReference type="InterPro" id="IPR056934">
    <property type="entry name" value="SH3_Rv0428c"/>
</dbReference>
<feature type="domain" description="Histone acetyltransferase Rv0428c-like SH3" evidence="2">
    <location>
        <begin position="14"/>
        <end position="66"/>
    </location>
</feature>
<evidence type="ECO:0000313" key="4">
    <source>
        <dbReference type="Proteomes" id="UP000652354"/>
    </source>
</evidence>
<evidence type="ECO:0000259" key="2">
    <source>
        <dbReference type="Pfam" id="PF24551"/>
    </source>
</evidence>
<dbReference type="Proteomes" id="UP000652354">
    <property type="component" value="Unassembled WGS sequence"/>
</dbReference>
<gene>
    <name evidence="3" type="ORF">Dac01nite_13000</name>
</gene>
<dbReference type="Pfam" id="PF24551">
    <property type="entry name" value="SH3_Rv0428c"/>
    <property type="match status" value="1"/>
</dbReference>
<protein>
    <recommendedName>
        <fullName evidence="2">Histone acetyltransferase Rv0428c-like SH3 domain-containing protein</fullName>
    </recommendedName>
</protein>
<accession>A0A919Q4V8</accession>
<name>A0A919Q4V8_9MICO</name>
<reference evidence="3" key="1">
    <citation type="submission" date="2021-01" db="EMBL/GenBank/DDBJ databases">
        <title>Whole genome shotgun sequence of Demequina activiva NBRC 110675.</title>
        <authorList>
            <person name="Komaki H."/>
            <person name="Tamura T."/>
        </authorList>
    </citation>
    <scope>NUCLEOTIDE SEQUENCE</scope>
    <source>
        <strain evidence="3">NBRC 110675</strain>
    </source>
</reference>
<feature type="region of interest" description="Disordered" evidence="1">
    <location>
        <begin position="65"/>
        <end position="153"/>
    </location>
</feature>
<proteinExistence type="predicted"/>
<feature type="compositionally biased region" description="Basic and acidic residues" evidence="1">
    <location>
        <begin position="130"/>
        <end position="145"/>
    </location>
</feature>
<keyword evidence="4" id="KW-1185">Reference proteome</keyword>
<feature type="compositionally biased region" description="Polar residues" evidence="1">
    <location>
        <begin position="78"/>
        <end position="96"/>
    </location>
</feature>
<sequence length="153" mass="16150">MSEPRTEKGLIALPAVGARVVVRYLLSTGQATDALGHLLSADDHTVVVQGVRGVERIAVGDIVAAKEVPPRPGPRRATGQQETRALTLRPSPTQGTAMHADHEQSPHESSPGPGQPDVPEIEEDQTVAPRPEEEIADIARSEPDPQGHGAHPA</sequence>
<organism evidence="3 4">
    <name type="scientific">Demequina activiva</name>
    <dbReference type="NCBI Taxonomy" id="1582364"/>
    <lineage>
        <taxon>Bacteria</taxon>
        <taxon>Bacillati</taxon>
        <taxon>Actinomycetota</taxon>
        <taxon>Actinomycetes</taxon>
        <taxon>Micrococcales</taxon>
        <taxon>Demequinaceae</taxon>
        <taxon>Demequina</taxon>
    </lineage>
</organism>